<keyword evidence="5 7" id="KW-0378">Hydrolase</keyword>
<evidence type="ECO:0000256" key="5">
    <source>
        <dbReference type="ARBA" id="ARBA00022801"/>
    </source>
</evidence>
<dbReference type="GO" id="GO:0004252">
    <property type="term" value="F:serine-type endopeptidase activity"/>
    <property type="evidence" value="ECO:0007669"/>
    <property type="project" value="UniProtKB-UniRule"/>
</dbReference>
<evidence type="ECO:0000313" key="11">
    <source>
        <dbReference type="WBParaSite" id="jg6835"/>
    </source>
</evidence>
<dbReference type="InterPro" id="IPR029058">
    <property type="entry name" value="AB_hydrolase_fold"/>
</dbReference>
<evidence type="ECO:0000259" key="8">
    <source>
        <dbReference type="Pfam" id="PF00326"/>
    </source>
</evidence>
<dbReference type="Gene3D" id="2.130.10.120">
    <property type="entry name" value="Prolyl oligopeptidase, N-terminal domain"/>
    <property type="match status" value="1"/>
</dbReference>
<dbReference type="InterPro" id="IPR002470">
    <property type="entry name" value="Peptidase_S9A"/>
</dbReference>
<keyword evidence="10" id="KW-1185">Reference proteome</keyword>
<dbReference type="GO" id="GO:0005829">
    <property type="term" value="C:cytosol"/>
    <property type="evidence" value="ECO:0007669"/>
    <property type="project" value="TreeGrafter"/>
</dbReference>
<evidence type="ECO:0000256" key="7">
    <source>
        <dbReference type="RuleBase" id="RU368024"/>
    </source>
</evidence>
<evidence type="ECO:0000256" key="1">
    <source>
        <dbReference type="ARBA" id="ARBA00001070"/>
    </source>
</evidence>
<dbReference type="Pfam" id="PF02897">
    <property type="entry name" value="Peptidase_S9_N"/>
    <property type="match status" value="1"/>
</dbReference>
<evidence type="ECO:0000313" key="10">
    <source>
        <dbReference type="Proteomes" id="UP000887574"/>
    </source>
</evidence>
<dbReference type="SUPFAM" id="SSF50993">
    <property type="entry name" value="Peptidase/esterase 'gauge' domain"/>
    <property type="match status" value="1"/>
</dbReference>
<feature type="domain" description="Peptidase S9 prolyl oligopeptidase catalytic" evidence="8">
    <location>
        <begin position="267"/>
        <end position="356"/>
    </location>
</feature>
<dbReference type="Pfam" id="PF00326">
    <property type="entry name" value="Peptidase_S9"/>
    <property type="match status" value="1"/>
</dbReference>
<evidence type="ECO:0000256" key="6">
    <source>
        <dbReference type="ARBA" id="ARBA00022825"/>
    </source>
</evidence>
<dbReference type="WBParaSite" id="jg6835">
    <property type="protein sequence ID" value="jg6835"/>
    <property type="gene ID" value="jg6835"/>
</dbReference>
<dbReference type="PANTHER" id="PTHR42881:SF2">
    <property type="entry name" value="PROLYL ENDOPEPTIDASE"/>
    <property type="match status" value="1"/>
</dbReference>
<evidence type="ECO:0000256" key="2">
    <source>
        <dbReference type="ARBA" id="ARBA00005228"/>
    </source>
</evidence>
<comment type="catalytic activity">
    <reaction evidence="1">
        <text>Hydrolysis of Pro-|-Xaa &gt;&gt; Ala-|-Xaa in oligopeptides.</text>
        <dbReference type="EC" id="3.4.21.26"/>
    </reaction>
</comment>
<evidence type="ECO:0000259" key="9">
    <source>
        <dbReference type="Pfam" id="PF02897"/>
    </source>
</evidence>
<dbReference type="InterPro" id="IPR001375">
    <property type="entry name" value="Peptidase_S9_cat"/>
</dbReference>
<name>A0A915EK92_9BILA</name>
<dbReference type="Proteomes" id="UP000887574">
    <property type="component" value="Unplaced"/>
</dbReference>
<evidence type="ECO:0000256" key="4">
    <source>
        <dbReference type="ARBA" id="ARBA00022670"/>
    </source>
</evidence>
<proteinExistence type="inferred from homology"/>
<comment type="similarity">
    <text evidence="2 7">Belongs to the peptidase S9A family.</text>
</comment>
<protein>
    <recommendedName>
        <fullName evidence="3 7">Prolyl endopeptidase</fullName>
        <ecNumber evidence="7">3.4.21.-</ecNumber>
    </recommendedName>
</protein>
<dbReference type="PRINTS" id="PR00862">
    <property type="entry name" value="PROLIGOPTASE"/>
</dbReference>
<keyword evidence="6 7" id="KW-0720">Serine protease</keyword>
<dbReference type="AlphaFoldDB" id="A0A915EK92"/>
<evidence type="ECO:0000256" key="3">
    <source>
        <dbReference type="ARBA" id="ARBA00016310"/>
    </source>
</evidence>
<dbReference type="InterPro" id="IPR023302">
    <property type="entry name" value="Pept_S9A_N"/>
</dbReference>
<dbReference type="GO" id="GO:0070012">
    <property type="term" value="F:oligopeptidase activity"/>
    <property type="evidence" value="ECO:0007669"/>
    <property type="project" value="TreeGrafter"/>
</dbReference>
<dbReference type="GO" id="GO:0006508">
    <property type="term" value="P:proteolysis"/>
    <property type="evidence" value="ECO:0007669"/>
    <property type="project" value="UniProtKB-KW"/>
</dbReference>
<dbReference type="EC" id="3.4.21.-" evidence="7"/>
<dbReference type="InterPro" id="IPR051167">
    <property type="entry name" value="Prolyl_oligopep/macrocyclase"/>
</dbReference>
<accession>A0A915EK92</accession>
<feature type="domain" description="Peptidase S9A N-terminal" evidence="9">
    <location>
        <begin position="34"/>
        <end position="231"/>
    </location>
</feature>
<dbReference type="Gene3D" id="3.40.50.1820">
    <property type="entry name" value="alpha/beta hydrolase"/>
    <property type="match status" value="1"/>
</dbReference>
<dbReference type="PANTHER" id="PTHR42881">
    <property type="entry name" value="PROLYL ENDOPEPTIDASE"/>
    <property type="match status" value="1"/>
</dbReference>
<organism evidence="10 11">
    <name type="scientific">Ditylenchus dipsaci</name>
    <dbReference type="NCBI Taxonomy" id="166011"/>
    <lineage>
        <taxon>Eukaryota</taxon>
        <taxon>Metazoa</taxon>
        <taxon>Ecdysozoa</taxon>
        <taxon>Nematoda</taxon>
        <taxon>Chromadorea</taxon>
        <taxon>Rhabditida</taxon>
        <taxon>Tylenchina</taxon>
        <taxon>Tylenchomorpha</taxon>
        <taxon>Sphaerularioidea</taxon>
        <taxon>Anguinidae</taxon>
        <taxon>Anguininae</taxon>
        <taxon>Ditylenchus</taxon>
    </lineage>
</organism>
<sequence length="364" mass="41264">MKSPRSSTVGWTGFRRMRACSTRLKYPDHKGALEGSSTEKHKFHSLYYHKLGTDCKEDVLVADFRENENFLCDGSVTEDGKYLIVEVSDGCGSTNQIYFYDLRRQQKIDGKLSLSPLCTKFDAKYDVGHLDLCYEGESALLLTNHNSPMFKLIWVKINSDAENPSTWETVIEEDPKRKLEWVAPVARNKMVVSYLEDVKTTLYVHDLEPASCFIRSASNGSVTGFYGRKNKTQNPVDPDDANDFEFIYKYSPQHPFDQRCAVAVHVLAVRGAYETGLVVAACSQQRPELFGAVMIREALLDMLRFHNSIVGKELIEEHVSDDANDFEFIYKYSPLHNIRLTKVCSGVPLLMTGGHDIVCLLFIL</sequence>
<keyword evidence="4 7" id="KW-0645">Protease</keyword>
<reference evidence="11" key="1">
    <citation type="submission" date="2022-11" db="UniProtKB">
        <authorList>
            <consortium name="WormBaseParasite"/>
        </authorList>
    </citation>
    <scope>IDENTIFICATION</scope>
</reference>